<comment type="cofactor">
    <cofactor evidence="10">
        <name>Zn(2+)</name>
        <dbReference type="ChEBI" id="CHEBI:29105"/>
    </cofactor>
    <text evidence="10">Binds 1 zinc ion per subunit.</text>
</comment>
<feature type="binding site" evidence="10">
    <location>
        <position position="168"/>
    </location>
    <ligand>
        <name>Zn(2+)</name>
        <dbReference type="ChEBI" id="CHEBI:29105"/>
    </ligand>
</feature>
<evidence type="ECO:0000313" key="12">
    <source>
        <dbReference type="EMBL" id="BCO27353.1"/>
    </source>
</evidence>
<evidence type="ECO:0000256" key="9">
    <source>
        <dbReference type="ARBA" id="ARBA00023277"/>
    </source>
</evidence>
<evidence type="ECO:0000259" key="11">
    <source>
        <dbReference type="PROSITE" id="PS51464"/>
    </source>
</evidence>
<dbReference type="PANTHER" id="PTHR30390">
    <property type="entry name" value="SEDOHEPTULOSE 7-PHOSPHATE ISOMERASE / DNAA INITIATOR-ASSOCIATING FACTOR FOR REPLICATION INITIATION"/>
    <property type="match status" value="1"/>
</dbReference>
<evidence type="ECO:0000256" key="10">
    <source>
        <dbReference type="HAMAP-Rule" id="MF_00067"/>
    </source>
</evidence>
<comment type="pathway">
    <text evidence="10">Carbohydrate biosynthesis; D-glycero-D-manno-heptose 7-phosphate biosynthesis; D-glycero-alpha-D-manno-heptose 7-phosphate and D-glycero-beta-D-manno-heptose 7-phosphate from sedoheptulose 7-phosphate: step 1/1.</text>
</comment>
<accession>A0ABN6DBI7</accession>
<feature type="binding site" evidence="10">
    <location>
        <position position="176"/>
    </location>
    <ligand>
        <name>Zn(2+)</name>
        <dbReference type="ChEBI" id="CHEBI:29105"/>
    </ligand>
</feature>
<dbReference type="Proteomes" id="UP000824366">
    <property type="component" value="Chromosome"/>
</dbReference>
<dbReference type="InterPro" id="IPR046348">
    <property type="entry name" value="SIS_dom_sf"/>
</dbReference>
<evidence type="ECO:0000256" key="6">
    <source>
        <dbReference type="ARBA" id="ARBA00022723"/>
    </source>
</evidence>
<keyword evidence="9 10" id="KW-0119">Carbohydrate metabolism</keyword>
<protein>
    <recommendedName>
        <fullName evidence="10">Phosphoheptose isomerase</fullName>
        <ecNumber evidence="10">5.3.1.28</ecNumber>
    </recommendedName>
    <alternativeName>
        <fullName evidence="10">Sedoheptulose 7-phosphate isomerase</fullName>
    </alternativeName>
</protein>
<comment type="subunit">
    <text evidence="10">Homotetramer.</text>
</comment>
<keyword evidence="7 10" id="KW-0862">Zinc</keyword>
<dbReference type="EMBL" id="AP024238">
    <property type="protein sequence ID" value="BCO27353.1"/>
    <property type="molecule type" value="Genomic_DNA"/>
</dbReference>
<dbReference type="InterPro" id="IPR050099">
    <property type="entry name" value="SIS_GmhA/DiaA_subfam"/>
</dbReference>
<evidence type="ECO:0000256" key="1">
    <source>
        <dbReference type="ARBA" id="ARBA00000348"/>
    </source>
</evidence>
<feature type="binding site" evidence="10">
    <location>
        <begin position="90"/>
        <end position="91"/>
    </location>
    <ligand>
        <name>substrate</name>
    </ligand>
</feature>
<dbReference type="PANTHER" id="PTHR30390:SF6">
    <property type="entry name" value="DNAA INITIATOR-ASSOCIATING PROTEIN DIAA"/>
    <property type="match status" value="1"/>
</dbReference>
<keyword evidence="13" id="KW-1185">Reference proteome</keyword>
<keyword evidence="5 10" id="KW-0963">Cytoplasm</keyword>
<dbReference type="RefSeq" id="WP_223912192.1">
    <property type="nucleotide sequence ID" value="NZ_AP024238.1"/>
</dbReference>
<proteinExistence type="inferred from homology"/>
<comment type="similarity">
    <text evidence="4 10">Belongs to the SIS family. GmhA subfamily.</text>
</comment>
<dbReference type="HAMAP" id="MF_00067">
    <property type="entry name" value="GmhA"/>
    <property type="match status" value="1"/>
</dbReference>
<dbReference type="Pfam" id="PF13580">
    <property type="entry name" value="SIS_2"/>
    <property type="match status" value="1"/>
</dbReference>
<feature type="binding site" evidence="10">
    <location>
        <begin position="116"/>
        <end position="118"/>
    </location>
    <ligand>
        <name>substrate</name>
    </ligand>
</feature>
<dbReference type="InterPro" id="IPR035461">
    <property type="entry name" value="GmhA/DiaA"/>
</dbReference>
<dbReference type="PROSITE" id="PS51464">
    <property type="entry name" value="SIS"/>
    <property type="match status" value="1"/>
</dbReference>
<dbReference type="CDD" id="cd05006">
    <property type="entry name" value="SIS_GmhA"/>
    <property type="match status" value="1"/>
</dbReference>
<dbReference type="InterPro" id="IPR004515">
    <property type="entry name" value="Phosphoheptose_Isoase"/>
</dbReference>
<gene>
    <name evidence="10" type="primary">gmhA</name>
    <name evidence="12" type="ORF">MIZ03_2241</name>
</gene>
<dbReference type="Gene3D" id="3.40.50.10490">
    <property type="entry name" value="Glucose-6-phosphate isomerase like protein, domain 1"/>
    <property type="match status" value="1"/>
</dbReference>
<keyword evidence="6 10" id="KW-0479">Metal-binding</keyword>
<feature type="binding site" evidence="10">
    <location>
        <position position="61"/>
    </location>
    <ligand>
        <name>substrate</name>
    </ligand>
</feature>
<evidence type="ECO:0000256" key="7">
    <source>
        <dbReference type="ARBA" id="ARBA00022833"/>
    </source>
</evidence>
<feature type="binding site" evidence="10">
    <location>
        <begin position="48"/>
        <end position="50"/>
    </location>
    <ligand>
        <name>substrate</name>
    </ligand>
</feature>
<dbReference type="InterPro" id="IPR001347">
    <property type="entry name" value="SIS_dom"/>
</dbReference>
<evidence type="ECO:0000256" key="8">
    <source>
        <dbReference type="ARBA" id="ARBA00023235"/>
    </source>
</evidence>
<keyword evidence="8 10" id="KW-0413">Isomerase</keyword>
<evidence type="ECO:0000256" key="5">
    <source>
        <dbReference type="ARBA" id="ARBA00022490"/>
    </source>
</evidence>
<feature type="binding site" evidence="10">
    <location>
        <position position="168"/>
    </location>
    <ligand>
        <name>substrate</name>
    </ligand>
</feature>
<dbReference type="EC" id="5.3.1.28" evidence="10"/>
<dbReference type="SUPFAM" id="SSF53697">
    <property type="entry name" value="SIS domain"/>
    <property type="match status" value="1"/>
</dbReference>
<dbReference type="GO" id="GO:0016853">
    <property type="term" value="F:isomerase activity"/>
    <property type="evidence" value="ECO:0007669"/>
    <property type="project" value="UniProtKB-KW"/>
</dbReference>
<comment type="function">
    <text evidence="2 10">Catalyzes the isomerization of sedoheptulose 7-phosphate in D-glycero-D-manno-heptose 7-phosphate.</text>
</comment>
<reference evidence="12 13" key="1">
    <citation type="journal article" date="2021" name="Microbiol. Spectr.">
        <title>A Single Bacterium Capable of Oxidation and Reduction of Iron at Circumneutral pH.</title>
        <authorList>
            <person name="Kato S."/>
            <person name="Ohkuma M."/>
        </authorList>
    </citation>
    <scope>NUCLEOTIDE SEQUENCE [LARGE SCALE GENOMIC DNA]</scope>
    <source>
        <strain evidence="12 13">MIZ03</strain>
    </source>
</reference>
<name>A0ABN6DBI7_9BURK</name>
<organism evidence="12 13">
    <name type="scientific">Rhodoferax lithotrophicus</name>
    <dbReference type="NCBI Taxonomy" id="2798804"/>
    <lineage>
        <taxon>Bacteria</taxon>
        <taxon>Pseudomonadati</taxon>
        <taxon>Pseudomonadota</taxon>
        <taxon>Betaproteobacteria</taxon>
        <taxon>Burkholderiales</taxon>
        <taxon>Comamonadaceae</taxon>
        <taxon>Rhodoferax</taxon>
    </lineage>
</organism>
<evidence type="ECO:0000256" key="3">
    <source>
        <dbReference type="ARBA" id="ARBA00004496"/>
    </source>
</evidence>
<evidence type="ECO:0000256" key="2">
    <source>
        <dbReference type="ARBA" id="ARBA00003172"/>
    </source>
</evidence>
<comment type="miscellaneous">
    <text evidence="10">The reaction produces a racemic mixture of D-glycero-alpha-D-manno-heptose 7-phosphate and D-glycero-beta-D-manno-heptose 7-phosphate.</text>
</comment>
<feature type="domain" description="SIS" evidence="11">
    <location>
        <begin position="33"/>
        <end position="190"/>
    </location>
</feature>
<sequence>MNSIFDTHISQHLAALQSLTAIKPAIEDAGQRIADCLLRGNKVMLCGNGGSAADAQHIAAELVGRFLTERKGLPAMALTTDTSILTAVANDYGYTEIFSRQVQAHARPGDVLIGISTSGNSANVLTAMDAAKFLGCITIGLLGREGGQLSSLVDHAITVPAPQTAAIQECHILIGHLWCAMVDAALATKA</sequence>
<feature type="binding site" evidence="10">
    <location>
        <position position="57"/>
    </location>
    <ligand>
        <name>Zn(2+)</name>
        <dbReference type="ChEBI" id="CHEBI:29105"/>
    </ligand>
</feature>
<feature type="binding site" evidence="10">
    <location>
        <position position="61"/>
    </location>
    <ligand>
        <name>Zn(2+)</name>
        <dbReference type="ChEBI" id="CHEBI:29105"/>
    </ligand>
</feature>
<evidence type="ECO:0000256" key="4">
    <source>
        <dbReference type="ARBA" id="ARBA00009894"/>
    </source>
</evidence>
<feature type="binding site" evidence="10">
    <location>
        <position position="121"/>
    </location>
    <ligand>
        <name>substrate</name>
    </ligand>
</feature>
<evidence type="ECO:0000313" key="13">
    <source>
        <dbReference type="Proteomes" id="UP000824366"/>
    </source>
</evidence>
<comment type="subcellular location">
    <subcellularLocation>
        <location evidence="3 10">Cytoplasm</location>
    </subcellularLocation>
</comment>
<comment type="catalytic activity">
    <reaction evidence="1 10">
        <text>2 D-sedoheptulose 7-phosphate = D-glycero-alpha-D-manno-heptose 7-phosphate + D-glycero-beta-D-manno-heptose 7-phosphate</text>
        <dbReference type="Rhea" id="RHEA:27489"/>
        <dbReference type="ChEBI" id="CHEBI:57483"/>
        <dbReference type="ChEBI" id="CHEBI:60203"/>
        <dbReference type="ChEBI" id="CHEBI:60204"/>
        <dbReference type="EC" id="5.3.1.28"/>
    </reaction>
</comment>